<dbReference type="CDD" id="cd02014">
    <property type="entry name" value="TPP_POX"/>
    <property type="match status" value="1"/>
</dbReference>
<dbReference type="InterPro" id="IPR000399">
    <property type="entry name" value="TPP-bd_CS"/>
</dbReference>
<name>A0ABS4SJU0_9PROT</name>
<dbReference type="InterPro" id="IPR047212">
    <property type="entry name" value="TPP_POXB-like"/>
</dbReference>
<dbReference type="Pfam" id="PF02775">
    <property type="entry name" value="TPP_enzyme_C"/>
    <property type="match status" value="1"/>
</dbReference>
<evidence type="ECO:0000259" key="6">
    <source>
        <dbReference type="Pfam" id="PF02775"/>
    </source>
</evidence>
<evidence type="ECO:0000256" key="4">
    <source>
        <dbReference type="RuleBase" id="RU362132"/>
    </source>
</evidence>
<gene>
    <name evidence="3" type="primary">poxB</name>
    <name evidence="8" type="ORF">J2851_002613</name>
</gene>
<comment type="caution">
    <text evidence="8">The sequence shown here is derived from an EMBL/GenBank/DDBJ whole genome shotgun (WGS) entry which is preliminary data.</text>
</comment>
<dbReference type="InterPro" id="IPR012000">
    <property type="entry name" value="Thiamin_PyroP_enz_cen_dom"/>
</dbReference>
<keyword evidence="3" id="KW-0547">Nucleotide-binding</keyword>
<evidence type="ECO:0000259" key="7">
    <source>
        <dbReference type="Pfam" id="PF02776"/>
    </source>
</evidence>
<keyword evidence="3 8" id="KW-0560">Oxidoreductase</keyword>
<feature type="domain" description="Thiamine pyrophosphate enzyme central" evidence="5">
    <location>
        <begin position="193"/>
        <end position="323"/>
    </location>
</feature>
<comment type="domain">
    <text evidence="3">Has 4 domains; the Pyr domain which binds the pyrimidine moiety of the thiamine pyrophosphate cofactor, the FAD-binding domain, the PP-binding domain which binds the pyrophosphate portion of thiamine pyrophosphate and the C-terminal membrane binding region. The C-terminus is held closely against the rest of the protein and covers the active site; during activation it unfolds from the rest of the protein and forms an amphipathic helix upon membrane binding, exposing the active site.</text>
</comment>
<dbReference type="InterPro" id="IPR029035">
    <property type="entry name" value="DHS-like_NAD/FAD-binding_dom"/>
</dbReference>
<feature type="region of interest" description="Membrane-binding domain" evidence="3">
    <location>
        <begin position="537"/>
        <end position="578"/>
    </location>
</feature>
<feature type="binding site" evidence="3">
    <location>
        <begin position="439"/>
        <end position="441"/>
    </location>
    <ligand>
        <name>thiamine diphosphate</name>
        <dbReference type="ChEBI" id="CHEBI:58937"/>
    </ligand>
</feature>
<comment type="similarity">
    <text evidence="1 3 4">Belongs to the TPP enzyme family.</text>
</comment>
<dbReference type="RefSeq" id="WP_209766690.1">
    <property type="nucleotide sequence ID" value="NZ_JAGINP010000008.1"/>
</dbReference>
<keyword evidence="3" id="KW-0285">Flavoprotein</keyword>
<evidence type="ECO:0000313" key="8">
    <source>
        <dbReference type="EMBL" id="MBP2292832.1"/>
    </source>
</evidence>
<keyword evidence="3" id="KW-0472">Membrane</keyword>
<evidence type="ECO:0000313" key="9">
    <source>
        <dbReference type="Proteomes" id="UP000781958"/>
    </source>
</evidence>
<dbReference type="Pfam" id="PF00205">
    <property type="entry name" value="TPP_enzyme_M"/>
    <property type="match status" value="1"/>
</dbReference>
<protein>
    <recommendedName>
        <fullName evidence="3">Pyruvate dehydrogenase [ubiquinone]</fullName>
        <ecNumber evidence="3">1.2.5.1</ecNumber>
    </recommendedName>
    <alternativeName>
        <fullName evidence="3">Pyruvate oxidase</fullName>
        <shortName evidence="3">POX</shortName>
    </alternativeName>
    <alternativeName>
        <fullName evidence="3">Pyruvate:ubiquinone-8 oxidoreductase</fullName>
    </alternativeName>
</protein>
<dbReference type="PANTHER" id="PTHR42981">
    <property type="entry name" value="PYRUVATE DEHYDROGENASE [UBIQUINONE]"/>
    <property type="match status" value="1"/>
</dbReference>
<keyword evidence="3" id="KW-0830">Ubiquinone</keyword>
<comment type="catalytic activity">
    <reaction evidence="3">
        <text>a ubiquinone + pyruvate + H2O = a ubiquinol + acetate + CO2</text>
        <dbReference type="Rhea" id="RHEA:27405"/>
        <dbReference type="Rhea" id="RHEA-COMP:9565"/>
        <dbReference type="Rhea" id="RHEA-COMP:9566"/>
        <dbReference type="ChEBI" id="CHEBI:15361"/>
        <dbReference type="ChEBI" id="CHEBI:15377"/>
        <dbReference type="ChEBI" id="CHEBI:16389"/>
        <dbReference type="ChEBI" id="CHEBI:16526"/>
        <dbReference type="ChEBI" id="CHEBI:17976"/>
        <dbReference type="ChEBI" id="CHEBI:30089"/>
        <dbReference type="EC" id="1.2.5.1"/>
    </reaction>
</comment>
<keyword evidence="3" id="KW-0274">FAD</keyword>
<dbReference type="EMBL" id="JAGINP010000008">
    <property type="protein sequence ID" value="MBP2292832.1"/>
    <property type="molecule type" value="Genomic_DNA"/>
</dbReference>
<dbReference type="Gene3D" id="3.40.50.1220">
    <property type="entry name" value="TPP-binding domain"/>
    <property type="match status" value="1"/>
</dbReference>
<accession>A0ABS4SJU0</accession>
<comment type="cofactor">
    <cofactor evidence="3">
        <name>Mg(2+)</name>
        <dbReference type="ChEBI" id="CHEBI:18420"/>
    </cofactor>
    <text evidence="3">Binds 1 Mg(2+) ion per subunit.</text>
</comment>
<dbReference type="InterPro" id="IPR044261">
    <property type="entry name" value="Pyruvate_dehydrogenase"/>
</dbReference>
<dbReference type="HAMAP" id="MF_00850">
    <property type="entry name" value="POX"/>
    <property type="match status" value="1"/>
</dbReference>
<feature type="domain" description="Thiamine pyrophosphate enzyme TPP-binding" evidence="6">
    <location>
        <begin position="385"/>
        <end position="530"/>
    </location>
</feature>
<keyword evidence="3 8" id="KW-0670">Pyruvate</keyword>
<organism evidence="8 9">
    <name type="scientific">Azospirillum rugosum</name>
    <dbReference type="NCBI Taxonomy" id="416170"/>
    <lineage>
        <taxon>Bacteria</taxon>
        <taxon>Pseudomonadati</taxon>
        <taxon>Pseudomonadota</taxon>
        <taxon>Alphaproteobacteria</taxon>
        <taxon>Rhodospirillales</taxon>
        <taxon>Azospirillaceae</taxon>
        <taxon>Azospirillum</taxon>
    </lineage>
</organism>
<dbReference type="InterPro" id="IPR011766">
    <property type="entry name" value="TPP_enzyme_TPP-bd"/>
</dbReference>
<feature type="binding site" evidence="3">
    <location>
        <begin position="466"/>
        <end position="472"/>
    </location>
    <ligand>
        <name>thiamine diphosphate</name>
        <dbReference type="ChEBI" id="CHEBI:58937"/>
    </ligand>
</feature>
<dbReference type="SUPFAM" id="SSF52467">
    <property type="entry name" value="DHS-like NAD/FAD-binding domain"/>
    <property type="match status" value="1"/>
</dbReference>
<sequence length="578" mass="61518">MSETVADQFAAVLAAAGVKRIYGVVGDSLNGLTDALRRKGKIEWIHVRHEEVAAFAAGADAHVTGSLAVCAGSCGPGNLHLINGLFDCHRSRAPVLAIAAHIPSSEIGSGYFQETQPQELFRDCSHYCELVSSPSQMPRTLEIAIRAAVGKRGVSVITLPGDVALQAAAAAPPPKLHGLLPPDPVVTPGPEDLERLAALLNGDGRVTLLCGSGCQGAHDELLALGERLQSPMVHALRGKEHVEWENPYDVGMTGLIGFSSGYYAMRDCDVLLMLGTDFPYRQFYPEGSNVRIAQVDIRAEQIGRRAPVDLGVVGDVRATLRALLPLLKRKTDGRHLATARQHYTKARKQLDSLADGSSGHRPIHPQQVAKAISDHASDDAVFTCDVGLPTVWAARYLAMNGRRRLVGSFWHGSMANAMAQAIGVQAAFPGRQVVALSGDGGFTMLMGDFLSLGQLGLPVKVVVFNNGTLGFVELEQKSTGFINTGTELKNPNFAAMAEAAGVRGIRVEDPADVDAAIADALAHDGPVLVDAVVNRTELAMPPSITLEMAKGFSLYMVKAIMSGKADDIIDLAKSNLWR</sequence>
<dbReference type="Pfam" id="PF02776">
    <property type="entry name" value="TPP_enzyme_N"/>
    <property type="match status" value="1"/>
</dbReference>
<dbReference type="InterPro" id="IPR029061">
    <property type="entry name" value="THDP-binding"/>
</dbReference>
<comment type="caution">
    <text evidence="3">Lacks conserved residue(s) required for the propagation of feature annotation.</text>
</comment>
<dbReference type="CDD" id="cd07039">
    <property type="entry name" value="TPP_PYR_POX"/>
    <property type="match status" value="1"/>
</dbReference>
<keyword evidence="3" id="KW-0460">Magnesium</keyword>
<feature type="binding site" evidence="3">
    <location>
        <position position="439"/>
    </location>
    <ligand>
        <name>Mg(2+)</name>
        <dbReference type="ChEBI" id="CHEBI:18420"/>
    </ligand>
</feature>
<dbReference type="Proteomes" id="UP000781958">
    <property type="component" value="Unassembled WGS sequence"/>
</dbReference>
<comment type="function">
    <text evidence="3">A peripheral cell membrane enzyme that catalyzes the oxidative decarboxylation of pyruvate to form acetate and CO(2). It channels electrons from the cytoplasm to the respiratory chain at the cell membrane via ubiquinone.</text>
</comment>
<comment type="activity regulation">
    <text evidence="3">The C-terminus inhibits activity; it has to move for the enzyme to be active. Activated by lipid-binding, which occurs via the C-terminus.</text>
</comment>
<feature type="site" description="Moves into active site upon enzyme activation, plays a role in electron transfer" evidence="3">
    <location>
        <position position="471"/>
    </location>
</feature>
<evidence type="ECO:0000259" key="5">
    <source>
        <dbReference type="Pfam" id="PF00205"/>
    </source>
</evidence>
<comment type="cofactor">
    <cofactor evidence="3">
        <name>thiamine diphosphate</name>
        <dbReference type="ChEBI" id="CHEBI:58937"/>
    </cofactor>
    <text evidence="3">Binds 1 thiamine pyrophosphate per subunit.</text>
</comment>
<feature type="binding site" evidence="3">
    <location>
        <begin position="412"/>
        <end position="414"/>
    </location>
    <ligand>
        <name>thiamine diphosphate</name>
        <dbReference type="ChEBI" id="CHEBI:58937"/>
    </ligand>
</feature>
<dbReference type="InterPro" id="IPR047211">
    <property type="entry name" value="POXB-like"/>
</dbReference>
<keyword evidence="3" id="KW-0446">Lipid-binding</keyword>
<feature type="binding site" evidence="3">
    <location>
        <position position="466"/>
    </location>
    <ligand>
        <name>Mg(2+)</name>
        <dbReference type="ChEBI" id="CHEBI:18420"/>
    </ligand>
</feature>
<comment type="subcellular location">
    <subcellularLocation>
        <location evidence="3">Cell membrane</location>
        <topology evidence="3">Peripheral membrane protein</topology>
        <orientation evidence="3">Cytoplasmic side</orientation>
    </subcellularLocation>
</comment>
<reference evidence="8 9" key="1">
    <citation type="submission" date="2021-03" db="EMBL/GenBank/DDBJ databases">
        <title>Genomic Encyclopedia of Type Strains, Phase III (KMG-III): the genomes of soil and plant-associated and newly described type strains.</title>
        <authorList>
            <person name="Whitman W."/>
        </authorList>
    </citation>
    <scope>NUCLEOTIDE SEQUENCE [LARGE SCALE GENOMIC DNA]</scope>
    <source>
        <strain evidence="8 9">IMMIB AFH-6</strain>
    </source>
</reference>
<dbReference type="PROSITE" id="PS00187">
    <property type="entry name" value="TPP_ENZYMES"/>
    <property type="match status" value="1"/>
</dbReference>
<feature type="domain" description="Thiamine pyrophosphate enzyme N-terminal TPP-binding" evidence="7">
    <location>
        <begin position="4"/>
        <end position="115"/>
    </location>
</feature>
<feature type="binding site" evidence="3">
    <location>
        <position position="50"/>
    </location>
    <ligand>
        <name>thiamine diphosphate</name>
        <dbReference type="ChEBI" id="CHEBI:58937"/>
    </ligand>
</feature>
<dbReference type="InterPro" id="IPR012001">
    <property type="entry name" value="Thiamin_PyroP_enz_TPP-bd_dom"/>
</dbReference>
<comment type="subunit">
    <text evidence="3">Homotetramer.</text>
</comment>
<comment type="cofactor">
    <cofactor evidence="3">
        <name>FAD</name>
        <dbReference type="ChEBI" id="CHEBI:57692"/>
    </cofactor>
    <text evidence="3">Binds 1 FAD per subunit.</text>
</comment>
<proteinExistence type="inferred from homology"/>
<evidence type="ECO:0000256" key="3">
    <source>
        <dbReference type="HAMAP-Rule" id="MF_00850"/>
    </source>
</evidence>
<feature type="binding site" evidence="3">
    <location>
        <begin position="276"/>
        <end position="280"/>
    </location>
    <ligand>
        <name>FAD</name>
        <dbReference type="ChEBI" id="CHEBI:57692"/>
    </ligand>
</feature>
<keyword evidence="3" id="KW-1003">Cell membrane</keyword>
<evidence type="ECO:0000256" key="1">
    <source>
        <dbReference type="ARBA" id="ARBA00007812"/>
    </source>
</evidence>
<dbReference type="GO" id="GO:0052737">
    <property type="term" value="F:pyruvate dehydrogenase (quinone) activity"/>
    <property type="evidence" value="ECO:0007669"/>
    <property type="project" value="UniProtKB-EC"/>
</dbReference>
<dbReference type="NCBIfam" id="NF006591">
    <property type="entry name" value="PRK09124.1"/>
    <property type="match status" value="1"/>
</dbReference>
<keyword evidence="3" id="KW-0479">Metal-binding</keyword>
<keyword evidence="9" id="KW-1185">Reference proteome</keyword>
<feature type="binding site" evidence="3">
    <location>
        <begin position="253"/>
        <end position="256"/>
    </location>
    <ligand>
        <name>FAD</name>
        <dbReference type="ChEBI" id="CHEBI:57692"/>
    </ligand>
</feature>
<keyword evidence="2 3" id="KW-0786">Thiamine pyrophosphate</keyword>
<dbReference type="Gene3D" id="3.40.50.970">
    <property type="match status" value="2"/>
</dbReference>
<dbReference type="PANTHER" id="PTHR42981:SF2">
    <property type="entry name" value="PYRUVATE DEHYDROGENASE [UBIQUINONE]"/>
    <property type="match status" value="1"/>
</dbReference>
<dbReference type="EC" id="1.2.5.1" evidence="3"/>
<dbReference type="SUPFAM" id="SSF52518">
    <property type="entry name" value="Thiamin diphosphate-binding fold (THDP-binding)"/>
    <property type="match status" value="2"/>
</dbReference>
<evidence type="ECO:0000256" key="2">
    <source>
        <dbReference type="ARBA" id="ARBA00023052"/>
    </source>
</evidence>
<feature type="binding site" evidence="3">
    <location>
        <position position="296"/>
    </location>
    <ligand>
        <name>FAD</name>
        <dbReference type="ChEBI" id="CHEBI:57692"/>
    </ligand>
</feature>
<dbReference type="InterPro" id="IPR047210">
    <property type="entry name" value="TPP_PYR_POXB-like"/>
</dbReference>